<dbReference type="Gene3D" id="1.10.3210.10">
    <property type="entry name" value="Hypothetical protein af1432"/>
    <property type="match status" value="1"/>
</dbReference>
<dbReference type="PANTHER" id="PTHR21262:SF31">
    <property type="entry name" value="GTP PYROPHOSPHOKINASE"/>
    <property type="match status" value="1"/>
</dbReference>
<dbReference type="PROSITE" id="PS51831">
    <property type="entry name" value="HD"/>
    <property type="match status" value="1"/>
</dbReference>
<dbReference type="Gene3D" id="3.30.460.10">
    <property type="entry name" value="Beta Polymerase, domain 2"/>
    <property type="match status" value="1"/>
</dbReference>
<dbReference type="SMART" id="SM00954">
    <property type="entry name" value="RelA_SpoT"/>
    <property type="match status" value="1"/>
</dbReference>
<comment type="function">
    <text evidence="3">In eubacteria ppGpp (guanosine 3'-diphosphate 5'-diphosphate) is a mediator of the stringent response that coordinates a variety of cellular activities in response to changes in nutritional abundance. This enzyme catalyzes the degradation of ppGpp into GDP. It may also be capable of catalyzing the synthesis of ppGpp.</text>
</comment>
<dbReference type="PANTHER" id="PTHR21262">
    <property type="entry name" value="GUANOSINE-3',5'-BIS DIPHOSPHATE 3'-PYROPHOSPHOHYDROLASE"/>
    <property type="match status" value="1"/>
</dbReference>
<evidence type="ECO:0000259" key="5">
    <source>
        <dbReference type="PROSITE" id="PS51831"/>
    </source>
</evidence>
<evidence type="ECO:0000256" key="2">
    <source>
        <dbReference type="ARBA" id="ARBA00041770"/>
    </source>
</evidence>
<reference evidence="6 7" key="1">
    <citation type="journal article" date="2012" name="J. Bacteriol.">
        <title>Draft Genome Sequences of Four Axenic Mycoplasma genitalium Strains Isolated from Denmark, Japan, and Australia.</title>
        <authorList>
            <person name="McGowin C.L."/>
            <person name="Ma L."/>
            <person name="Jensen J.S."/>
            <person name="Mancuso M.M."/>
            <person name="Hamasuna R."/>
            <person name="Adegboye D."/>
            <person name="Martin D.H."/>
        </authorList>
    </citation>
    <scope>NUCLEOTIDE SEQUENCE [LARGE SCALE GENOMIC DNA]</scope>
    <source>
        <strain evidence="6 7">M6320</strain>
    </source>
</reference>
<dbReference type="InterPro" id="IPR003607">
    <property type="entry name" value="HD/PDEase_dom"/>
</dbReference>
<dbReference type="InterPro" id="IPR007685">
    <property type="entry name" value="RelA_SpoT"/>
</dbReference>
<evidence type="ECO:0000313" key="7">
    <source>
        <dbReference type="Proteomes" id="UP000005254"/>
    </source>
</evidence>
<dbReference type="Proteomes" id="UP000005254">
    <property type="component" value="Chromosome"/>
</dbReference>
<dbReference type="CDD" id="cd05399">
    <property type="entry name" value="NT_Rel-Spo_like"/>
    <property type="match status" value="1"/>
</dbReference>
<dbReference type="Pfam" id="PF04607">
    <property type="entry name" value="RelA_SpoT"/>
    <property type="match status" value="1"/>
</dbReference>
<feature type="domain" description="HD" evidence="5">
    <location>
        <begin position="49"/>
        <end position="154"/>
    </location>
</feature>
<dbReference type="CDD" id="cd00077">
    <property type="entry name" value="HDc"/>
    <property type="match status" value="1"/>
</dbReference>
<dbReference type="Pfam" id="PF13328">
    <property type="entry name" value="HD_4"/>
    <property type="match status" value="1"/>
</dbReference>
<dbReference type="InterPro" id="IPR043519">
    <property type="entry name" value="NT_sf"/>
</dbReference>
<protein>
    <recommendedName>
        <fullName evidence="2">Penta-phosphate guanosine-3'-pyrophosphohydrolase</fullName>
    </recommendedName>
</protein>
<evidence type="ECO:0000256" key="3">
    <source>
        <dbReference type="ARBA" id="ARBA00056789"/>
    </source>
</evidence>
<organism evidence="6 7">
    <name type="scientific">Mycoplasmoides genitalium M6320</name>
    <dbReference type="NCBI Taxonomy" id="662945"/>
    <lineage>
        <taxon>Bacteria</taxon>
        <taxon>Bacillati</taxon>
        <taxon>Mycoplasmatota</taxon>
        <taxon>Mycoplasmoidales</taxon>
        <taxon>Mycoplasmoidaceae</taxon>
        <taxon>Mycoplasmoides</taxon>
    </lineage>
</organism>
<comment type="similarity">
    <text evidence="4">Belongs to the relA/spoT family.</text>
</comment>
<name>A0ABC7ZJ03_MYCGT</name>
<comment type="pathway">
    <text evidence="1">Purine metabolism.</text>
</comment>
<dbReference type="AlphaFoldDB" id="A0ABC7ZJ03"/>
<dbReference type="EMBL" id="CP003772">
    <property type="protein sequence ID" value="AFQ04103.1"/>
    <property type="molecule type" value="Genomic_DNA"/>
</dbReference>
<dbReference type="InterPro" id="IPR006674">
    <property type="entry name" value="HD_domain"/>
</dbReference>
<dbReference type="InterPro" id="IPR004811">
    <property type="entry name" value="RelA/Spo_fam"/>
</dbReference>
<dbReference type="KEGG" id="mgx:CM1_01675"/>
<gene>
    <name evidence="6" type="ORF">CM1_01675</name>
</gene>
<dbReference type="SMART" id="SM00471">
    <property type="entry name" value="HDc"/>
    <property type="match status" value="1"/>
</dbReference>
<dbReference type="FunFam" id="1.10.3210.10:FF:000001">
    <property type="entry name" value="GTP pyrophosphokinase RelA"/>
    <property type="match status" value="1"/>
</dbReference>
<evidence type="ECO:0000256" key="1">
    <source>
        <dbReference type="ARBA" id="ARBA00025704"/>
    </source>
</evidence>
<dbReference type="RefSeq" id="WP_014894452.1">
    <property type="nucleotide sequence ID" value="NC_018497.1"/>
</dbReference>
<accession>A0ABC7ZJ03</accession>
<dbReference type="SUPFAM" id="SSF81301">
    <property type="entry name" value="Nucleotidyltransferase"/>
    <property type="match status" value="1"/>
</dbReference>
<sequence length="720" mass="84196">MATIQEIECDFLAKIAQKFTNAEIELINKAFYHAKTWHENQKRLSGEPFFIHPLRTALSLVEWNMDPITICAGLLHDIIEDTDQTEANIAMIFNKEIAELVTKVTKITNESKKQRHLKNKKENLNLKSFVNIAINSQQEINVMVLKLADRLDNIASIEFLPIEKQKVIAKETLELYAKIAGRIGMYPVKTKLADLSFKVLDLKNYDNTLSKINKQKVFYDNEWDNFKQQLKKILAQNQIEYQLESRIKGIYSTYKKLTVHEQNISKIHDLFAIRLITKSELDCYHILGLIHLNFLIDSKYFKDYIASPKQNLYQSIHTTVRLKGLNVEIQIRTQQMDNVSKFGLASHWIYKEQKEGLLAPALQLNYLVTKQKHSHDFLKRIFGTDIIKINVSASHEPNVIKQINVDSNNKLLDIAFENYPKQFAKLTKIEIDGVEINSFDTSVENEMLIEFYFGKNNNLKSKWIRYMNNPIYREKVKKSLTKLAKSGRYSELAFYEKELGEKQLKLASETEIQKRLNTLRIKKMSDYLALIECTNFTNDEHLLFLAKNNDKWNKLTKPLKFAFSKVVFHNSYFEQIEGIFITKIVIEPCCSKIPDMPEQVTGILTKNILSVHRYGCKNLQNKKQLKIIPLYWNIQQLKLKPRKFRSYININGVWSEKTINKICQTIINGDGYIEKIIPKINKQKDEFDLNITLFVNNYQQLLTLMDQITTKNISFSWKYL</sequence>
<evidence type="ECO:0000256" key="4">
    <source>
        <dbReference type="RuleBase" id="RU003847"/>
    </source>
</evidence>
<proteinExistence type="inferred from homology"/>
<dbReference type="NCBIfam" id="TIGR00691">
    <property type="entry name" value="spoT_relA"/>
    <property type="match status" value="1"/>
</dbReference>
<dbReference type="SUPFAM" id="SSF109604">
    <property type="entry name" value="HD-domain/PDEase-like"/>
    <property type="match status" value="1"/>
</dbReference>
<evidence type="ECO:0000313" key="6">
    <source>
        <dbReference type="EMBL" id="AFQ04103.1"/>
    </source>
</evidence>